<proteinExistence type="predicted"/>
<organism evidence="2 3">
    <name type="scientific">Paenibacillus amylolyticus</name>
    <dbReference type="NCBI Taxonomy" id="1451"/>
    <lineage>
        <taxon>Bacteria</taxon>
        <taxon>Bacillati</taxon>
        <taxon>Bacillota</taxon>
        <taxon>Bacilli</taxon>
        <taxon>Bacillales</taxon>
        <taxon>Paenibacillaceae</taxon>
        <taxon>Paenibacillus</taxon>
    </lineage>
</organism>
<keyword evidence="1" id="KW-0812">Transmembrane</keyword>
<protein>
    <recommendedName>
        <fullName evidence="4">DUF5317 domain-containing protein</fullName>
    </recommendedName>
</protein>
<dbReference type="AlphaFoldDB" id="A0AAP5H3R9"/>
<dbReference type="Pfam" id="PF17248">
    <property type="entry name" value="DUF5317"/>
    <property type="match status" value="1"/>
</dbReference>
<evidence type="ECO:0000256" key="1">
    <source>
        <dbReference type="SAM" id="Phobius"/>
    </source>
</evidence>
<feature type="transmembrane region" description="Helical" evidence="1">
    <location>
        <begin position="35"/>
        <end position="54"/>
    </location>
</feature>
<feature type="transmembrane region" description="Helical" evidence="1">
    <location>
        <begin position="60"/>
        <end position="78"/>
    </location>
</feature>
<comment type="caution">
    <text evidence="2">The sequence shown here is derived from an EMBL/GenBank/DDBJ whole genome shotgun (WGS) entry which is preliminary data.</text>
</comment>
<feature type="transmembrane region" description="Helical" evidence="1">
    <location>
        <begin position="6"/>
        <end position="23"/>
    </location>
</feature>
<evidence type="ECO:0000313" key="2">
    <source>
        <dbReference type="EMBL" id="MDR6724735.1"/>
    </source>
</evidence>
<gene>
    <name evidence="2" type="ORF">J2W91_003203</name>
</gene>
<keyword evidence="1" id="KW-0472">Membrane</keyword>
<evidence type="ECO:0000313" key="3">
    <source>
        <dbReference type="Proteomes" id="UP001254832"/>
    </source>
</evidence>
<dbReference type="RefSeq" id="WP_310141346.1">
    <property type="nucleotide sequence ID" value="NZ_JAVDTR010000008.1"/>
</dbReference>
<reference evidence="2" key="1">
    <citation type="submission" date="2023-07" db="EMBL/GenBank/DDBJ databases">
        <title>Sorghum-associated microbial communities from plants grown in Nebraska, USA.</title>
        <authorList>
            <person name="Schachtman D."/>
        </authorList>
    </citation>
    <scope>NUCLEOTIDE SEQUENCE</scope>
    <source>
        <strain evidence="2">BE80</strain>
    </source>
</reference>
<keyword evidence="1" id="KW-1133">Transmembrane helix</keyword>
<accession>A0AAP5H3R9</accession>
<sequence>MVYDGIIIGLIIGLFRGGIRNGLRQFSELKLRGGWIFPMLLLAQFAIFFVQGKWDWVASINGYLFALIYITGLAFLWLNRNHTGFTLIWIGVFLNFVVMAVNGGRMPVSVEASSVLGPYYVDMLLQGGAISKHHMMDASTHLAFLGDIIPLSSPYPRTQVISIGDVVMNIGIFLFIQSMMVPRHRKTASVPASVKSDELKLDSKEGRSFP</sequence>
<evidence type="ECO:0008006" key="4">
    <source>
        <dbReference type="Google" id="ProtNLM"/>
    </source>
</evidence>
<name>A0AAP5H3R9_PAEAM</name>
<feature type="transmembrane region" description="Helical" evidence="1">
    <location>
        <begin position="159"/>
        <end position="176"/>
    </location>
</feature>
<feature type="transmembrane region" description="Helical" evidence="1">
    <location>
        <begin position="85"/>
        <end position="104"/>
    </location>
</feature>
<dbReference type="InterPro" id="IPR035168">
    <property type="entry name" value="DUF5317"/>
</dbReference>
<dbReference type="EMBL" id="JAVDTR010000008">
    <property type="protein sequence ID" value="MDR6724735.1"/>
    <property type="molecule type" value="Genomic_DNA"/>
</dbReference>
<dbReference type="Proteomes" id="UP001254832">
    <property type="component" value="Unassembled WGS sequence"/>
</dbReference>